<feature type="compositionally biased region" description="Low complexity" evidence="3">
    <location>
        <begin position="73"/>
        <end position="82"/>
    </location>
</feature>
<dbReference type="PANTHER" id="PTHR11474">
    <property type="entry name" value="TYROSINASE FAMILY MEMBER"/>
    <property type="match status" value="1"/>
</dbReference>
<feature type="domain" description="Tyrosinase copper-binding" evidence="5">
    <location>
        <begin position="458"/>
        <end position="469"/>
    </location>
</feature>
<feature type="chain" id="PRO_5038032181" evidence="4">
    <location>
        <begin position="24"/>
        <end position="628"/>
    </location>
</feature>
<evidence type="ECO:0000259" key="5">
    <source>
        <dbReference type="PROSITE" id="PS00498"/>
    </source>
</evidence>
<dbReference type="Pfam" id="PF00264">
    <property type="entry name" value="Tyrosinase"/>
    <property type="match status" value="1"/>
</dbReference>
<keyword evidence="4" id="KW-0732">Signal</keyword>
<evidence type="ECO:0000313" key="6">
    <source>
        <dbReference type="Proteomes" id="UP000887540"/>
    </source>
</evidence>
<evidence type="ECO:0000256" key="2">
    <source>
        <dbReference type="ARBA" id="ARBA00023008"/>
    </source>
</evidence>
<dbReference type="PROSITE" id="PS00498">
    <property type="entry name" value="TYROSINASE_2"/>
    <property type="match status" value="1"/>
</dbReference>
<keyword evidence="2" id="KW-0186">Copper</keyword>
<reference evidence="7" key="1">
    <citation type="submission" date="2022-11" db="UniProtKB">
        <authorList>
            <consortium name="WormBaseParasite"/>
        </authorList>
    </citation>
    <scope>IDENTIFICATION</scope>
</reference>
<dbReference type="InterPro" id="IPR002227">
    <property type="entry name" value="Tyrosinase_Cu-bd"/>
</dbReference>
<dbReference type="PANTHER" id="PTHR11474:SF126">
    <property type="entry name" value="TYROSINASE-LIKE PROTEIN TYR-1-RELATED"/>
    <property type="match status" value="1"/>
</dbReference>
<dbReference type="Proteomes" id="UP000887540">
    <property type="component" value="Unplaced"/>
</dbReference>
<dbReference type="InterPro" id="IPR050316">
    <property type="entry name" value="Tyrosinase/Hemocyanin"/>
</dbReference>
<evidence type="ECO:0000256" key="4">
    <source>
        <dbReference type="SAM" id="SignalP"/>
    </source>
</evidence>
<sequence length="628" mass="71419">MVQNNQILGLFLVIFLCKNVVYGIMDCDEAPTEPMQKICLELEKKYAKPNVQEHHQNHPPLAHSPDEKRQKYSSESQSYSSESQEENLNKQPHPAINQSPWLGQQSIVFQDDFPRRPIERIILGQRNGNLENLQRMHGQMGQMGPIPLLPKGPVLPGYENVVKQMEGMNGDHPMAPPPQNPQNIQPDASHQVSSPGWDVDPQMGNTEEGNYTITKKLKGNYTSDAWMCKNLTCLCPYFDGEVDNTTNTCILPNGQPLKTAIRKEYRMLTDVERNQYHGAVKKLMENGLFDELSALHLHIAQGNLAHTGPNFWPWHRGYLKRFEIELRKLDPDLAIPYWDSTLDENLPNSRDSIMWTDDFIGRIDENGTVISGPGAHWITLSGKPLHRRVKFGGGLIHENDLKFVLGETQVNVVNKISMMDIKKKFHCAQQLEFLEIMHGDPHHYVGGDMEDLPTATNDPIFFMHHCFVDVIWELWRQQKDPVCHLPGLVDNDIDTTFTYAPRPTCSHENPDCGSKYLFCDRNRREARCAVKIVPGGLCQELDDRDGPCLDGSCNAGKCVKEFVKLNSKPSDSETLVPDQSVEEARKPEQQETLNLLNFATHLRRNLLSKDDYKLIDLKNGKIPDFAFA</sequence>
<proteinExistence type="predicted"/>
<dbReference type="Gene3D" id="1.10.1280.10">
    <property type="entry name" value="Di-copper center containing domain from catechol oxidase"/>
    <property type="match status" value="1"/>
</dbReference>
<protein>
    <submittedName>
        <fullName evidence="7">Tyrosinase copper-binding domain-containing protein</fullName>
    </submittedName>
</protein>
<keyword evidence="6" id="KW-1185">Reference proteome</keyword>
<name>A0A914E549_9BILA</name>
<dbReference type="GO" id="GO:0016491">
    <property type="term" value="F:oxidoreductase activity"/>
    <property type="evidence" value="ECO:0007669"/>
    <property type="project" value="InterPro"/>
</dbReference>
<dbReference type="SUPFAM" id="SSF48056">
    <property type="entry name" value="Di-copper centre-containing domain"/>
    <property type="match status" value="1"/>
</dbReference>
<feature type="region of interest" description="Disordered" evidence="3">
    <location>
        <begin position="51"/>
        <end position="100"/>
    </location>
</feature>
<evidence type="ECO:0000313" key="7">
    <source>
        <dbReference type="WBParaSite" id="ACRNAN_scaffold5440.g22710.t1"/>
    </source>
</evidence>
<feature type="region of interest" description="Disordered" evidence="3">
    <location>
        <begin position="569"/>
        <end position="588"/>
    </location>
</feature>
<organism evidence="6 7">
    <name type="scientific">Acrobeloides nanus</name>
    <dbReference type="NCBI Taxonomy" id="290746"/>
    <lineage>
        <taxon>Eukaryota</taxon>
        <taxon>Metazoa</taxon>
        <taxon>Ecdysozoa</taxon>
        <taxon>Nematoda</taxon>
        <taxon>Chromadorea</taxon>
        <taxon>Rhabditida</taxon>
        <taxon>Tylenchina</taxon>
        <taxon>Cephalobomorpha</taxon>
        <taxon>Cephaloboidea</taxon>
        <taxon>Cephalobidae</taxon>
        <taxon>Acrobeloides</taxon>
    </lineage>
</organism>
<evidence type="ECO:0000256" key="3">
    <source>
        <dbReference type="SAM" id="MobiDB-lite"/>
    </source>
</evidence>
<accession>A0A914E549</accession>
<feature type="signal peptide" evidence="4">
    <location>
        <begin position="1"/>
        <end position="23"/>
    </location>
</feature>
<dbReference type="AlphaFoldDB" id="A0A914E549"/>
<dbReference type="InterPro" id="IPR008922">
    <property type="entry name" value="Di-copper_centre_dom_sf"/>
</dbReference>
<evidence type="ECO:0000256" key="1">
    <source>
        <dbReference type="ARBA" id="ARBA00022723"/>
    </source>
</evidence>
<dbReference type="WBParaSite" id="ACRNAN_scaffold5440.g22710.t1">
    <property type="protein sequence ID" value="ACRNAN_scaffold5440.g22710.t1"/>
    <property type="gene ID" value="ACRNAN_scaffold5440.g22710"/>
</dbReference>
<keyword evidence="1" id="KW-0479">Metal-binding</keyword>
<dbReference type="GO" id="GO:0046872">
    <property type="term" value="F:metal ion binding"/>
    <property type="evidence" value="ECO:0007669"/>
    <property type="project" value="UniProtKB-KW"/>
</dbReference>
<feature type="region of interest" description="Disordered" evidence="3">
    <location>
        <begin position="169"/>
        <end position="195"/>
    </location>
</feature>
<dbReference type="PRINTS" id="PR00092">
    <property type="entry name" value="TYROSINASE"/>
</dbReference>